<name>A0A939M7U6_9BRAD</name>
<evidence type="ECO:0000313" key="1">
    <source>
        <dbReference type="EMBL" id="MBO1864674.1"/>
    </source>
</evidence>
<dbReference type="AlphaFoldDB" id="A0A939M7U6"/>
<evidence type="ECO:0000313" key="3">
    <source>
        <dbReference type="Proteomes" id="UP000664702"/>
    </source>
</evidence>
<dbReference type="Proteomes" id="UP000664702">
    <property type="component" value="Chromosome"/>
</dbReference>
<evidence type="ECO:0000313" key="2">
    <source>
        <dbReference type="EMBL" id="UEM08316.1"/>
    </source>
</evidence>
<reference evidence="1" key="1">
    <citation type="submission" date="2021-03" db="EMBL/GenBank/DDBJ databases">
        <title>Whole Genome Sequence of Bradyrhizobium sp. Strain 144S4.</title>
        <authorList>
            <person name="Bromfield E.S.P."/>
            <person name="Cloutier S."/>
        </authorList>
    </citation>
    <scope>NUCLEOTIDE SEQUENCE [LARGE SCALE GENOMIC DNA]</scope>
    <source>
        <strain evidence="1">144S4</strain>
    </source>
</reference>
<gene>
    <name evidence="2" type="ORF">J4G43_026255</name>
    <name evidence="1" type="ORF">J4G43_28255</name>
</gene>
<dbReference type="EMBL" id="JAGEMI010000001">
    <property type="protein sequence ID" value="MBO1864674.1"/>
    <property type="molecule type" value="Genomic_DNA"/>
</dbReference>
<dbReference type="KEGG" id="bban:J4G43_026255"/>
<accession>A0A939M7U6</accession>
<dbReference type="EMBL" id="CP086136">
    <property type="protein sequence ID" value="UEM08316.1"/>
    <property type="molecule type" value="Genomic_DNA"/>
</dbReference>
<reference evidence="2 3" key="2">
    <citation type="journal article" date="2022" name="Int. J. Syst. Evol. Microbiol.">
        <title>Strains of Bradyrhizobium barranii sp. nov. associated with legumes native to Canada are symbionts of soybeans and belong to different subspecies (subsp. barranii subsp. nov. and subsp. apii subsp. nov.) and symbiovars (sv. glycinearum and sv. septentrionale).</title>
        <authorList>
            <person name="Bromfield E.S.P."/>
            <person name="Cloutier S."/>
            <person name="Wasai-Hara S."/>
            <person name="Minamisawa K."/>
        </authorList>
    </citation>
    <scope>NUCLEOTIDE SEQUENCE [LARGE SCALE GENOMIC DNA]</scope>
    <source>
        <strain evidence="2 3">144S4</strain>
    </source>
</reference>
<dbReference type="RefSeq" id="WP_208086749.1">
    <property type="nucleotide sequence ID" value="NZ_CP086136.1"/>
</dbReference>
<sequence length="84" mass="9263">MAESFGNSFTIVEVTADGMPPDEPKHQIWVAVAKPSQALTLVLAAVPEGWTAEVLDIALTAEQQRRFQELKLDPGDVYRLTKPK</sequence>
<proteinExistence type="predicted"/>
<protein>
    <submittedName>
        <fullName evidence="1">Uncharacterized protein</fullName>
    </submittedName>
</protein>
<organism evidence="1">
    <name type="scientific">Bradyrhizobium barranii subsp. barranii</name>
    <dbReference type="NCBI Taxonomy" id="2823807"/>
    <lineage>
        <taxon>Bacteria</taxon>
        <taxon>Pseudomonadati</taxon>
        <taxon>Pseudomonadota</taxon>
        <taxon>Alphaproteobacteria</taxon>
        <taxon>Hyphomicrobiales</taxon>
        <taxon>Nitrobacteraceae</taxon>
        <taxon>Bradyrhizobium</taxon>
        <taxon>Bradyrhizobium barranii</taxon>
    </lineage>
</organism>